<dbReference type="STRING" id="28128.HMPREF3226_02960"/>
<accession>A0A133PRE9</accession>
<proteinExistence type="predicted"/>
<reference evidence="2" key="1">
    <citation type="submission" date="2016-01" db="EMBL/GenBank/DDBJ databases">
        <authorList>
            <person name="Mitreva M."/>
            <person name="Pepin K.H."/>
            <person name="Mihindukulasuriya K.A."/>
            <person name="Fulton R."/>
            <person name="Fronick C."/>
            <person name="O'Laughlin M."/>
            <person name="Miner T."/>
            <person name="Herter B."/>
            <person name="Rosa B.A."/>
            <person name="Cordes M."/>
            <person name="Tomlinson C."/>
            <person name="Wollam A."/>
            <person name="Palsikar V.B."/>
            <person name="Mardis E.R."/>
            <person name="Wilson R.K."/>
        </authorList>
    </citation>
    <scope>NUCLEOTIDE SEQUENCE [LARGE SCALE GENOMIC DNA]</scope>
    <source>
        <strain evidence="2">MJR7716</strain>
    </source>
</reference>
<comment type="caution">
    <text evidence="1">The sequence shown here is derived from an EMBL/GenBank/DDBJ whole genome shotgun (WGS) entry which is preliminary data.</text>
</comment>
<dbReference type="EMBL" id="LRQG01000283">
    <property type="protein sequence ID" value="KXA31292.1"/>
    <property type="molecule type" value="Genomic_DNA"/>
</dbReference>
<evidence type="ECO:0000313" key="1">
    <source>
        <dbReference type="EMBL" id="KXA31292.1"/>
    </source>
</evidence>
<dbReference type="Proteomes" id="UP000070533">
    <property type="component" value="Unassembled WGS sequence"/>
</dbReference>
<protein>
    <submittedName>
        <fullName evidence="1">Uncharacterized protein</fullName>
    </submittedName>
</protein>
<dbReference type="AlphaFoldDB" id="A0A133PRE9"/>
<keyword evidence="2" id="KW-1185">Reference proteome</keyword>
<organism evidence="1 2">
    <name type="scientific">Prevotella corporis</name>
    <dbReference type="NCBI Taxonomy" id="28128"/>
    <lineage>
        <taxon>Bacteria</taxon>
        <taxon>Pseudomonadati</taxon>
        <taxon>Bacteroidota</taxon>
        <taxon>Bacteroidia</taxon>
        <taxon>Bacteroidales</taxon>
        <taxon>Prevotellaceae</taxon>
        <taxon>Prevotella</taxon>
    </lineage>
</organism>
<dbReference type="PATRIC" id="fig|28128.5.peg.3052"/>
<sequence length="54" mass="6205">MGNGVPTNNTAFTEKLMNEVIKNPGVYIKISDKIATFAYKEFFEGYATRRRIMQ</sequence>
<name>A0A133PRE9_9BACT</name>
<evidence type="ECO:0000313" key="2">
    <source>
        <dbReference type="Proteomes" id="UP000070533"/>
    </source>
</evidence>
<gene>
    <name evidence="1" type="ORF">HMPREF3226_02960</name>
</gene>